<dbReference type="InterPro" id="IPR051508">
    <property type="entry name" value="Mito_Carrier_Antiporter"/>
</dbReference>
<dbReference type="SUPFAM" id="SSF103506">
    <property type="entry name" value="Mitochondrial carrier"/>
    <property type="match status" value="1"/>
</dbReference>
<comment type="similarity">
    <text evidence="2 11">Belongs to the mitochondrial carrier (TC 2.A.29) family.</text>
</comment>
<dbReference type="Gene3D" id="1.50.40.10">
    <property type="entry name" value="Mitochondrial carrier domain"/>
    <property type="match status" value="1"/>
</dbReference>
<keyword evidence="4 10" id="KW-0812">Transmembrane</keyword>
<dbReference type="PANTHER" id="PTHR45928">
    <property type="entry name" value="RE38146P"/>
    <property type="match status" value="1"/>
</dbReference>
<protein>
    <submittedName>
        <fullName evidence="12">Solute carrier family protein</fullName>
    </submittedName>
</protein>
<keyword evidence="7" id="KW-1133">Transmembrane helix</keyword>
<keyword evidence="5" id="KW-0677">Repeat</keyword>
<keyword evidence="3 11" id="KW-0813">Transport</keyword>
<keyword evidence="8" id="KW-0496">Mitochondrion</keyword>
<dbReference type="InterPro" id="IPR023395">
    <property type="entry name" value="MCP_dom_sf"/>
</dbReference>
<keyword evidence="9 10" id="KW-0472">Membrane</keyword>
<evidence type="ECO:0000313" key="12">
    <source>
        <dbReference type="EMBL" id="ELR17603.1"/>
    </source>
</evidence>
<dbReference type="RefSeq" id="XP_004339616.1">
    <property type="nucleotide sequence ID" value="XM_004339568.1"/>
</dbReference>
<dbReference type="OrthoDB" id="6703404at2759"/>
<dbReference type="GeneID" id="14917807"/>
<dbReference type="EMBL" id="KB007974">
    <property type="protein sequence ID" value="ELR17603.1"/>
    <property type="molecule type" value="Genomic_DNA"/>
</dbReference>
<dbReference type="PANTHER" id="PTHR45928:SF1">
    <property type="entry name" value="RE38146P"/>
    <property type="match status" value="1"/>
</dbReference>
<dbReference type="OMA" id="GFYDPMR"/>
<dbReference type="Pfam" id="PF00153">
    <property type="entry name" value="Mito_carr"/>
    <property type="match status" value="3"/>
</dbReference>
<evidence type="ECO:0000256" key="11">
    <source>
        <dbReference type="RuleBase" id="RU000488"/>
    </source>
</evidence>
<evidence type="ECO:0000256" key="8">
    <source>
        <dbReference type="ARBA" id="ARBA00023128"/>
    </source>
</evidence>
<dbReference type="InterPro" id="IPR018108">
    <property type="entry name" value="MCP_transmembrane"/>
</dbReference>
<name>L8GYL5_ACACF</name>
<comment type="subcellular location">
    <subcellularLocation>
        <location evidence="1">Mitochondrion inner membrane</location>
        <topology evidence="1">Multi-pass membrane protein</topology>
    </subcellularLocation>
</comment>
<evidence type="ECO:0000256" key="9">
    <source>
        <dbReference type="ARBA" id="ARBA00023136"/>
    </source>
</evidence>
<keyword evidence="6" id="KW-0999">Mitochondrion inner membrane</keyword>
<evidence type="ECO:0000256" key="3">
    <source>
        <dbReference type="ARBA" id="ARBA00022448"/>
    </source>
</evidence>
<evidence type="ECO:0000256" key="7">
    <source>
        <dbReference type="ARBA" id="ARBA00022989"/>
    </source>
</evidence>
<dbReference type="PROSITE" id="PS50920">
    <property type="entry name" value="SOLCAR"/>
    <property type="match status" value="3"/>
</dbReference>
<sequence length="326" mass="35507">MGDERAEASSEGGPRTWARALLTHKQAADFVLGGLATVTAVLFTNPIEVVKTRLQLQGELQQRVAKNKRTYRGVWHAFKTIISTEGPLAIQKGLFPAAAYQFCMNGMRLGSYSVFKQLLLENHGSASKDSLFFLKNMLAGATAGVLGAVAGSPFFLVKTRMQAQTEYCGRYVALTWGYKHRAFKSIVQAEGPRGLMRGADAAALRVGVGSSVQLPLYDNAKSLILATGWLGNNIYAHVAASLVSGVGLVVAMNPFDVVATRLYNQKVEGGKGALYRGPFDCLWKTVKAEGVYGLYKGVFAHYLRTGPHTILTFVFWEQYKKLASNL</sequence>
<evidence type="ECO:0000256" key="5">
    <source>
        <dbReference type="ARBA" id="ARBA00022737"/>
    </source>
</evidence>
<feature type="repeat" description="Solcar" evidence="10">
    <location>
        <begin position="232"/>
        <end position="322"/>
    </location>
</feature>
<organism evidence="12 13">
    <name type="scientific">Acanthamoeba castellanii (strain ATCC 30010 / Neff)</name>
    <dbReference type="NCBI Taxonomy" id="1257118"/>
    <lineage>
        <taxon>Eukaryota</taxon>
        <taxon>Amoebozoa</taxon>
        <taxon>Discosea</taxon>
        <taxon>Longamoebia</taxon>
        <taxon>Centramoebida</taxon>
        <taxon>Acanthamoebidae</taxon>
        <taxon>Acanthamoeba</taxon>
    </lineage>
</organism>
<accession>L8GYL5</accession>
<evidence type="ECO:0000256" key="1">
    <source>
        <dbReference type="ARBA" id="ARBA00004448"/>
    </source>
</evidence>
<gene>
    <name evidence="12" type="ORF">ACA1_063670</name>
</gene>
<dbReference type="KEGG" id="acan:ACA1_063670"/>
<dbReference type="AlphaFoldDB" id="L8GYL5"/>
<evidence type="ECO:0000256" key="2">
    <source>
        <dbReference type="ARBA" id="ARBA00006375"/>
    </source>
</evidence>
<feature type="repeat" description="Solcar" evidence="10">
    <location>
        <begin position="24"/>
        <end position="118"/>
    </location>
</feature>
<proteinExistence type="inferred from homology"/>
<feature type="repeat" description="Solcar" evidence="10">
    <location>
        <begin position="131"/>
        <end position="223"/>
    </location>
</feature>
<evidence type="ECO:0000313" key="13">
    <source>
        <dbReference type="Proteomes" id="UP000011083"/>
    </source>
</evidence>
<evidence type="ECO:0000256" key="6">
    <source>
        <dbReference type="ARBA" id="ARBA00022792"/>
    </source>
</evidence>
<evidence type="ECO:0000256" key="10">
    <source>
        <dbReference type="PROSITE-ProRule" id="PRU00282"/>
    </source>
</evidence>
<dbReference type="Proteomes" id="UP000011083">
    <property type="component" value="Unassembled WGS sequence"/>
</dbReference>
<dbReference type="VEuPathDB" id="AmoebaDB:ACA1_063670"/>
<dbReference type="GO" id="GO:0005743">
    <property type="term" value="C:mitochondrial inner membrane"/>
    <property type="evidence" value="ECO:0007669"/>
    <property type="project" value="UniProtKB-SubCell"/>
</dbReference>
<keyword evidence="13" id="KW-1185">Reference proteome</keyword>
<evidence type="ECO:0000256" key="4">
    <source>
        <dbReference type="ARBA" id="ARBA00022692"/>
    </source>
</evidence>
<reference evidence="12 13" key="1">
    <citation type="journal article" date="2013" name="Genome Biol.">
        <title>Genome of Acanthamoeba castellanii highlights extensive lateral gene transfer and early evolution of tyrosine kinase signaling.</title>
        <authorList>
            <person name="Clarke M."/>
            <person name="Lohan A.J."/>
            <person name="Liu B."/>
            <person name="Lagkouvardos I."/>
            <person name="Roy S."/>
            <person name="Zafar N."/>
            <person name="Bertelli C."/>
            <person name="Schilde C."/>
            <person name="Kianianmomeni A."/>
            <person name="Burglin T.R."/>
            <person name="Frech C."/>
            <person name="Turcotte B."/>
            <person name="Kopec K.O."/>
            <person name="Synnott J.M."/>
            <person name="Choo C."/>
            <person name="Paponov I."/>
            <person name="Finkler A."/>
            <person name="Soon Heng Tan C."/>
            <person name="Hutchins A.P."/>
            <person name="Weinmeier T."/>
            <person name="Rattei T."/>
            <person name="Chu J.S."/>
            <person name="Gimenez G."/>
            <person name="Irimia M."/>
            <person name="Rigden D.J."/>
            <person name="Fitzpatrick D.A."/>
            <person name="Lorenzo-Morales J."/>
            <person name="Bateman A."/>
            <person name="Chiu C.H."/>
            <person name="Tang P."/>
            <person name="Hegemann P."/>
            <person name="Fromm H."/>
            <person name="Raoult D."/>
            <person name="Greub G."/>
            <person name="Miranda-Saavedra D."/>
            <person name="Chen N."/>
            <person name="Nash P."/>
            <person name="Ginger M.L."/>
            <person name="Horn M."/>
            <person name="Schaap P."/>
            <person name="Caler L."/>
            <person name="Loftus B."/>
        </authorList>
    </citation>
    <scope>NUCLEOTIDE SEQUENCE [LARGE SCALE GENOMIC DNA]</scope>
    <source>
        <strain evidence="12 13">Neff</strain>
    </source>
</reference>